<protein>
    <submittedName>
        <fullName evidence="2">GNAT family N-acetyltransferase</fullName>
    </submittedName>
</protein>
<dbReference type="EMBL" id="JBBAXC010000010">
    <property type="protein sequence ID" value="MEI5907982.1"/>
    <property type="molecule type" value="Genomic_DNA"/>
</dbReference>
<dbReference type="CDD" id="cd04301">
    <property type="entry name" value="NAT_SF"/>
    <property type="match status" value="1"/>
</dbReference>
<dbReference type="PANTHER" id="PTHR43415:SF3">
    <property type="entry name" value="GNAT-FAMILY ACETYLTRANSFERASE"/>
    <property type="match status" value="1"/>
</dbReference>
<dbReference type="PROSITE" id="PS51186">
    <property type="entry name" value="GNAT"/>
    <property type="match status" value="1"/>
</dbReference>
<dbReference type="InterPro" id="IPR000182">
    <property type="entry name" value="GNAT_dom"/>
</dbReference>
<accession>A0ABU8HFB7</accession>
<dbReference type="RefSeq" id="WP_336587425.1">
    <property type="nucleotide sequence ID" value="NZ_JBBAXC010000010.1"/>
</dbReference>
<evidence type="ECO:0000313" key="3">
    <source>
        <dbReference type="Proteomes" id="UP001312865"/>
    </source>
</evidence>
<reference evidence="2 3" key="1">
    <citation type="journal article" date="2018" name="J. Microbiol.">
        <title>Bacillus spongiae sp. nov., isolated from sponge of Jeju Island.</title>
        <authorList>
            <person name="Lee G.E."/>
            <person name="Im W.T."/>
            <person name="Park J.S."/>
        </authorList>
    </citation>
    <scope>NUCLEOTIDE SEQUENCE [LARGE SCALE GENOMIC DNA]</scope>
    <source>
        <strain evidence="2 3">135PIL107-10</strain>
    </source>
</reference>
<name>A0ABU8HFB7_9BACI</name>
<dbReference type="PANTHER" id="PTHR43415">
    <property type="entry name" value="SPERMIDINE N(1)-ACETYLTRANSFERASE"/>
    <property type="match status" value="1"/>
</dbReference>
<evidence type="ECO:0000313" key="2">
    <source>
        <dbReference type="EMBL" id="MEI5907982.1"/>
    </source>
</evidence>
<dbReference type="Proteomes" id="UP001312865">
    <property type="component" value="Unassembled WGS sequence"/>
</dbReference>
<organism evidence="2 3">
    <name type="scientific">Bacillus spongiae</name>
    <dbReference type="NCBI Taxonomy" id="2683610"/>
    <lineage>
        <taxon>Bacteria</taxon>
        <taxon>Bacillati</taxon>
        <taxon>Bacillota</taxon>
        <taxon>Bacilli</taxon>
        <taxon>Bacillales</taxon>
        <taxon>Bacillaceae</taxon>
        <taxon>Bacillus</taxon>
    </lineage>
</organism>
<dbReference type="InterPro" id="IPR016181">
    <property type="entry name" value="Acyl_CoA_acyltransferase"/>
</dbReference>
<gene>
    <name evidence="2" type="ORF">WAK64_13045</name>
</gene>
<dbReference type="Gene3D" id="3.40.630.30">
    <property type="match status" value="1"/>
</dbReference>
<keyword evidence="3" id="KW-1185">Reference proteome</keyword>
<proteinExistence type="predicted"/>
<comment type="caution">
    <text evidence="2">The sequence shown here is derived from an EMBL/GenBank/DDBJ whole genome shotgun (WGS) entry which is preliminary data.</text>
</comment>
<dbReference type="Pfam" id="PF00583">
    <property type="entry name" value="Acetyltransf_1"/>
    <property type="match status" value="1"/>
</dbReference>
<sequence>MEIIRLAPSHAKQYWQLRMKALKEHPEAFLTSYEESLQQSRPIEQTAERLSNENNYTFGAFENGELIGMVTLLRESRKKIRHRANIYAMYVNDSNQGRGIGKALLQEAIAVAKTLPELKKINLAVVSGNHQAKKLYETLGFSVYGVEKFALFVEGRYYDEEFMSLLL</sequence>
<evidence type="ECO:0000259" key="1">
    <source>
        <dbReference type="PROSITE" id="PS51186"/>
    </source>
</evidence>
<dbReference type="SUPFAM" id="SSF55729">
    <property type="entry name" value="Acyl-CoA N-acyltransferases (Nat)"/>
    <property type="match status" value="1"/>
</dbReference>
<feature type="domain" description="N-acetyltransferase" evidence="1">
    <location>
        <begin position="1"/>
        <end position="167"/>
    </location>
</feature>